<evidence type="ECO:0000313" key="2">
    <source>
        <dbReference type="Proteomes" id="UP000003294"/>
    </source>
</evidence>
<protein>
    <submittedName>
        <fullName evidence="1">Uncharacterized protein</fullName>
    </submittedName>
</protein>
<organism evidence="1 2">
    <name type="scientific">Neisseria cinerea ATCC 14685</name>
    <dbReference type="NCBI Taxonomy" id="546262"/>
    <lineage>
        <taxon>Bacteria</taxon>
        <taxon>Pseudomonadati</taxon>
        <taxon>Pseudomonadota</taxon>
        <taxon>Betaproteobacteria</taxon>
        <taxon>Neisseriales</taxon>
        <taxon>Neisseriaceae</taxon>
        <taxon>Neisseria</taxon>
    </lineage>
</organism>
<dbReference type="AlphaFoldDB" id="D0W4A8"/>
<comment type="caution">
    <text evidence="1">The sequence shown here is derived from an EMBL/GenBank/DDBJ whole genome shotgun (WGS) entry which is preliminary data.</text>
</comment>
<sequence length="53" mass="6349">MPSENRMSGFRRHFCFQTGYGSEPVCERKPILQEPIRLRTIRCQRQAFALFCR</sequence>
<name>D0W4A8_NEICI</name>
<evidence type="ECO:0000313" key="1">
    <source>
        <dbReference type="EMBL" id="EEZ71430.1"/>
    </source>
</evidence>
<gene>
    <name evidence="1" type="ORF">NEICINOT_04505</name>
</gene>
<dbReference type="EMBL" id="ACDY02000008">
    <property type="protein sequence ID" value="EEZ71430.1"/>
    <property type="molecule type" value="Genomic_DNA"/>
</dbReference>
<dbReference type="Proteomes" id="UP000003294">
    <property type="component" value="Unassembled WGS sequence"/>
</dbReference>
<proteinExistence type="predicted"/>
<reference evidence="1 2" key="1">
    <citation type="submission" date="2009-10" db="EMBL/GenBank/DDBJ databases">
        <authorList>
            <person name="Weinstock G."/>
            <person name="Sodergren E."/>
            <person name="Clifton S."/>
            <person name="Fulton L."/>
            <person name="Fulton B."/>
            <person name="Courtney L."/>
            <person name="Fronick C."/>
            <person name="Harrison M."/>
            <person name="Strong C."/>
            <person name="Farmer C."/>
            <person name="Delahaunty K."/>
            <person name="Markovic C."/>
            <person name="Hall O."/>
            <person name="Minx P."/>
            <person name="Tomlinson C."/>
            <person name="Mitreva M."/>
            <person name="Nelson J."/>
            <person name="Hou S."/>
            <person name="Wollam A."/>
            <person name="Pepin K.H."/>
            <person name="Johnson M."/>
            <person name="Bhonagiri V."/>
            <person name="Nash W.E."/>
            <person name="Warren W."/>
            <person name="Chinwalla A."/>
            <person name="Mardis E.R."/>
            <person name="Wilson R.K."/>
        </authorList>
    </citation>
    <scope>NUCLEOTIDE SEQUENCE [LARGE SCALE GENOMIC DNA]</scope>
    <source>
        <strain evidence="1 2">ATCC 14685</strain>
    </source>
</reference>
<accession>D0W4A8</accession>